<sequence length="187" mass="20080">MAQSKNNIVTHGLSGKVGDLLVFSQRNGKTIVGKVPTHSGESTEGQKQVQQKFQQAVFYAKAAMANPETKAMYQPEAKDGKTIYNVAIADFFDAPDIQTVDFSAYHGQPGDVINIQVTDSFKVKAVSVTITNEDGSVVEQGEAQSASDGYNWLFTATQVNDSLSGDKITVRAKDMAANLSVKELAVS</sequence>
<keyword evidence="2" id="KW-1185">Reference proteome</keyword>
<organism evidence="1 2">
    <name type="scientific">Hufsiella arboris</name>
    <dbReference type="NCBI Taxonomy" id="2695275"/>
    <lineage>
        <taxon>Bacteria</taxon>
        <taxon>Pseudomonadati</taxon>
        <taxon>Bacteroidota</taxon>
        <taxon>Sphingobacteriia</taxon>
        <taxon>Sphingobacteriales</taxon>
        <taxon>Sphingobacteriaceae</taxon>
        <taxon>Hufsiella</taxon>
    </lineage>
</organism>
<name>A0A7K1YF67_9SPHI</name>
<dbReference type="Proteomes" id="UP000466586">
    <property type="component" value="Unassembled WGS sequence"/>
</dbReference>
<dbReference type="EMBL" id="WVHT01000012">
    <property type="protein sequence ID" value="MXV53060.1"/>
    <property type="molecule type" value="Genomic_DNA"/>
</dbReference>
<proteinExistence type="predicted"/>
<dbReference type="AlphaFoldDB" id="A0A7K1YF67"/>
<evidence type="ECO:0000313" key="1">
    <source>
        <dbReference type="EMBL" id="MXV53060.1"/>
    </source>
</evidence>
<accession>A0A7K1YF67</accession>
<comment type="caution">
    <text evidence="1">The sequence shown here is derived from an EMBL/GenBank/DDBJ whole genome shotgun (WGS) entry which is preliminary data.</text>
</comment>
<dbReference type="RefSeq" id="WP_160846238.1">
    <property type="nucleotide sequence ID" value="NZ_WVHT01000012.1"/>
</dbReference>
<protein>
    <submittedName>
        <fullName evidence="1">Uncharacterized protein</fullName>
    </submittedName>
</protein>
<reference evidence="1 2" key="1">
    <citation type="submission" date="2019-11" db="EMBL/GenBank/DDBJ databases">
        <title>Pedobacter sp. HMF7647 Genome sequencing and assembly.</title>
        <authorList>
            <person name="Kang H."/>
            <person name="Kim H."/>
            <person name="Joh K."/>
        </authorList>
    </citation>
    <scope>NUCLEOTIDE SEQUENCE [LARGE SCALE GENOMIC DNA]</scope>
    <source>
        <strain evidence="1 2">HMF7647</strain>
    </source>
</reference>
<evidence type="ECO:0000313" key="2">
    <source>
        <dbReference type="Proteomes" id="UP000466586"/>
    </source>
</evidence>
<gene>
    <name evidence="1" type="ORF">GS399_18980</name>
</gene>